<proteinExistence type="predicted"/>
<comment type="caution">
    <text evidence="1">The sequence shown here is derived from an EMBL/GenBank/DDBJ whole genome shotgun (WGS) entry which is preliminary data.</text>
</comment>
<protein>
    <submittedName>
        <fullName evidence="1">Uncharacterized protein</fullName>
    </submittedName>
</protein>
<organism evidence="1 2">
    <name type="scientific">Pistacia integerrima</name>
    <dbReference type="NCBI Taxonomy" id="434235"/>
    <lineage>
        <taxon>Eukaryota</taxon>
        <taxon>Viridiplantae</taxon>
        <taxon>Streptophyta</taxon>
        <taxon>Embryophyta</taxon>
        <taxon>Tracheophyta</taxon>
        <taxon>Spermatophyta</taxon>
        <taxon>Magnoliopsida</taxon>
        <taxon>eudicotyledons</taxon>
        <taxon>Gunneridae</taxon>
        <taxon>Pentapetalae</taxon>
        <taxon>rosids</taxon>
        <taxon>malvids</taxon>
        <taxon>Sapindales</taxon>
        <taxon>Anacardiaceae</taxon>
        <taxon>Pistacia</taxon>
    </lineage>
</organism>
<dbReference type="Proteomes" id="UP001163603">
    <property type="component" value="Chromosome 8"/>
</dbReference>
<evidence type="ECO:0000313" key="2">
    <source>
        <dbReference type="Proteomes" id="UP001163603"/>
    </source>
</evidence>
<accession>A0ACC0YAF2</accession>
<keyword evidence="2" id="KW-1185">Reference proteome</keyword>
<sequence length="317" mass="35737">MSIPKPTKLSLIMQNTPRSRPSHKLSNKLILMSKPFCQSVEAVQRKPNMHQWRAKAPPESPFIDSSIDLARKYNFHGLDFNWEYPSTPTEMTNYGQLLNEWRNAIKTESATSGKPPLFLSSGVFHSSDYQTMAYPIEAVSHNLDWINIKAYDFYGPNWSHVTGPPAALYNPLSDEANSNKDYGVTTWINAGAPKQKVVMGIPYYGYAWKLADEDEHGFFAPTEGPALSSDGSVGYSEIKNFIRKEYATTVYNETAVSNYAYSKSTWIGYDDTQTVATKVQYIKKSKMLGYFASHVHHDEKSVLSQTAYESWGGQSCD</sequence>
<name>A0ACC0YAF2_9ROSI</name>
<evidence type="ECO:0000313" key="1">
    <source>
        <dbReference type="EMBL" id="KAJ0031436.1"/>
    </source>
</evidence>
<reference evidence="2" key="1">
    <citation type="journal article" date="2023" name="G3 (Bethesda)">
        <title>Genome assembly and association tests identify interacting loci associated with vigor, precocity, and sex in interspecific pistachio rootstocks.</title>
        <authorList>
            <person name="Palmer W."/>
            <person name="Jacygrad E."/>
            <person name="Sagayaradj S."/>
            <person name="Cavanaugh K."/>
            <person name="Han R."/>
            <person name="Bertier L."/>
            <person name="Beede B."/>
            <person name="Kafkas S."/>
            <person name="Golino D."/>
            <person name="Preece J."/>
            <person name="Michelmore R."/>
        </authorList>
    </citation>
    <scope>NUCLEOTIDE SEQUENCE [LARGE SCALE GENOMIC DNA]</scope>
</reference>
<gene>
    <name evidence="1" type="ORF">Pint_14527</name>
</gene>
<dbReference type="EMBL" id="CM047743">
    <property type="protein sequence ID" value="KAJ0031436.1"/>
    <property type="molecule type" value="Genomic_DNA"/>
</dbReference>